<dbReference type="CDD" id="cd00531">
    <property type="entry name" value="NTF2_like"/>
    <property type="match status" value="1"/>
</dbReference>
<name>A0ABQ2K178_9SPHN</name>
<reference evidence="4" key="1">
    <citation type="journal article" date="2019" name="Int. J. Syst. Evol. Microbiol.">
        <title>The Global Catalogue of Microorganisms (GCM) 10K type strain sequencing project: providing services to taxonomists for standard genome sequencing and annotation.</title>
        <authorList>
            <consortium name="The Broad Institute Genomics Platform"/>
            <consortium name="The Broad Institute Genome Sequencing Center for Infectious Disease"/>
            <person name="Wu L."/>
            <person name="Ma J."/>
        </authorList>
    </citation>
    <scope>NUCLEOTIDE SEQUENCE [LARGE SCALE GENOMIC DNA]</scope>
    <source>
        <strain evidence="4">CGMCC 1.6784</strain>
    </source>
</reference>
<feature type="compositionally biased region" description="Low complexity" evidence="1">
    <location>
        <begin position="154"/>
        <end position="166"/>
    </location>
</feature>
<dbReference type="InterPro" id="IPR037401">
    <property type="entry name" value="SnoaL-like"/>
</dbReference>
<organism evidence="3 4">
    <name type="scientific">Novosphingobium indicum</name>
    <dbReference type="NCBI Taxonomy" id="462949"/>
    <lineage>
        <taxon>Bacteria</taxon>
        <taxon>Pseudomonadati</taxon>
        <taxon>Pseudomonadota</taxon>
        <taxon>Alphaproteobacteria</taxon>
        <taxon>Sphingomonadales</taxon>
        <taxon>Sphingomonadaceae</taxon>
        <taxon>Novosphingobium</taxon>
    </lineage>
</organism>
<evidence type="ECO:0000313" key="3">
    <source>
        <dbReference type="EMBL" id="GGN60840.1"/>
    </source>
</evidence>
<evidence type="ECO:0000313" key="4">
    <source>
        <dbReference type="Proteomes" id="UP000605099"/>
    </source>
</evidence>
<dbReference type="Pfam" id="PF13577">
    <property type="entry name" value="SnoaL_4"/>
    <property type="match status" value="1"/>
</dbReference>
<dbReference type="RefSeq" id="WP_188823172.1">
    <property type="nucleotide sequence ID" value="NZ_BMLK01000033.1"/>
</dbReference>
<gene>
    <name evidence="3" type="ORF">GCM10011349_42830</name>
</gene>
<sequence>MPQFAAAEAGIRQLHARYAEAVWRKDLDAFADCFTEQGEWRIAGKVLKGREAIVEAFGSIIADAERVFMTFQTPIVSLEGASRANGRTLVSEQTRWNDGRVNYILGRYFEDFAREHDRWRFCWRLYQVLYAGPPDLSGTFFDEPDFGAPPAMPPRDAMPAPTRRPG</sequence>
<evidence type="ECO:0000259" key="2">
    <source>
        <dbReference type="Pfam" id="PF13577"/>
    </source>
</evidence>
<evidence type="ECO:0000256" key="1">
    <source>
        <dbReference type="SAM" id="MobiDB-lite"/>
    </source>
</evidence>
<proteinExistence type="predicted"/>
<dbReference type="NCBIfam" id="TIGR02246">
    <property type="entry name" value="SgcJ/EcaC family oxidoreductase"/>
    <property type="match status" value="1"/>
</dbReference>
<accession>A0ABQ2K178</accession>
<feature type="region of interest" description="Disordered" evidence="1">
    <location>
        <begin position="142"/>
        <end position="166"/>
    </location>
</feature>
<dbReference type="Gene3D" id="3.10.450.50">
    <property type="match status" value="1"/>
</dbReference>
<dbReference type="SUPFAM" id="SSF54427">
    <property type="entry name" value="NTF2-like"/>
    <property type="match status" value="1"/>
</dbReference>
<feature type="domain" description="SnoaL-like" evidence="2">
    <location>
        <begin position="6"/>
        <end position="122"/>
    </location>
</feature>
<dbReference type="EMBL" id="BMLK01000033">
    <property type="protein sequence ID" value="GGN60840.1"/>
    <property type="molecule type" value="Genomic_DNA"/>
</dbReference>
<dbReference type="InterPro" id="IPR032710">
    <property type="entry name" value="NTF2-like_dom_sf"/>
</dbReference>
<dbReference type="InterPro" id="IPR011944">
    <property type="entry name" value="Steroid_delta5-4_isomerase"/>
</dbReference>
<dbReference type="Proteomes" id="UP000605099">
    <property type="component" value="Unassembled WGS sequence"/>
</dbReference>
<protein>
    <recommendedName>
        <fullName evidence="2">SnoaL-like domain-containing protein</fullName>
    </recommendedName>
</protein>
<keyword evidence="4" id="KW-1185">Reference proteome</keyword>
<comment type="caution">
    <text evidence="3">The sequence shown here is derived from an EMBL/GenBank/DDBJ whole genome shotgun (WGS) entry which is preliminary data.</text>
</comment>